<dbReference type="SUPFAM" id="SSF53901">
    <property type="entry name" value="Thiolase-like"/>
    <property type="match status" value="1"/>
</dbReference>
<evidence type="ECO:0000256" key="5">
    <source>
        <dbReference type="ARBA" id="ARBA00022553"/>
    </source>
</evidence>
<dbReference type="PROSITE" id="PS52004">
    <property type="entry name" value="KS3_2"/>
    <property type="match status" value="1"/>
</dbReference>
<evidence type="ECO:0000313" key="12">
    <source>
        <dbReference type="EMBL" id="RJO70739.1"/>
    </source>
</evidence>
<evidence type="ECO:0000259" key="11">
    <source>
        <dbReference type="PROSITE" id="PS52004"/>
    </source>
</evidence>
<dbReference type="InterPro" id="IPR020806">
    <property type="entry name" value="PKS_PP-bd"/>
</dbReference>
<dbReference type="Gene3D" id="3.30.559.10">
    <property type="entry name" value="Chloramphenicol acetyltransferase-like domain"/>
    <property type="match status" value="1"/>
</dbReference>
<evidence type="ECO:0000256" key="3">
    <source>
        <dbReference type="ARBA" id="ARBA00007317"/>
    </source>
</evidence>
<gene>
    <name evidence="12" type="ORF">D5S18_26410</name>
</gene>
<feature type="domain" description="Carrier" evidence="9">
    <location>
        <begin position="359"/>
        <end position="433"/>
    </location>
</feature>
<accession>A0A3A4KE58</accession>
<dbReference type="PROSITE" id="PS50968">
    <property type="entry name" value="BIOTINYL_LIPOYL"/>
    <property type="match status" value="1"/>
</dbReference>
<dbReference type="GO" id="GO:0006633">
    <property type="term" value="P:fatty acid biosynthetic process"/>
    <property type="evidence" value="ECO:0007669"/>
    <property type="project" value="InterPro"/>
</dbReference>
<dbReference type="InterPro" id="IPR036736">
    <property type="entry name" value="ACP-like_sf"/>
</dbReference>
<dbReference type="SUPFAM" id="SSF47336">
    <property type="entry name" value="ACP-like"/>
    <property type="match status" value="1"/>
</dbReference>
<dbReference type="InterPro" id="IPR014031">
    <property type="entry name" value="Ketoacyl_synth_C"/>
</dbReference>
<dbReference type="CDD" id="cd00833">
    <property type="entry name" value="PKS"/>
    <property type="match status" value="1"/>
</dbReference>
<dbReference type="PANTHER" id="PTHR43775">
    <property type="entry name" value="FATTY ACID SYNTHASE"/>
    <property type="match status" value="1"/>
</dbReference>
<dbReference type="SUPFAM" id="SSF52777">
    <property type="entry name" value="CoA-dependent acyltransferases"/>
    <property type="match status" value="1"/>
</dbReference>
<dbReference type="Pfam" id="PF00364">
    <property type="entry name" value="Biotin_lipoyl"/>
    <property type="match status" value="1"/>
</dbReference>
<dbReference type="InterPro" id="IPR014030">
    <property type="entry name" value="Ketoacyl_synth_N"/>
</dbReference>
<dbReference type="InterPro" id="IPR000089">
    <property type="entry name" value="Biotin_lipoyl"/>
</dbReference>
<dbReference type="GO" id="GO:0031177">
    <property type="term" value="F:phosphopantetheine binding"/>
    <property type="evidence" value="ECO:0007669"/>
    <property type="project" value="InterPro"/>
</dbReference>
<keyword evidence="6" id="KW-0808">Transferase</keyword>
<evidence type="ECO:0008006" key="14">
    <source>
        <dbReference type="Google" id="ProtNLM"/>
    </source>
</evidence>
<evidence type="ECO:0000256" key="7">
    <source>
        <dbReference type="ARBA" id="ARBA00022823"/>
    </source>
</evidence>
<dbReference type="Gene3D" id="3.40.47.10">
    <property type="match status" value="1"/>
</dbReference>
<dbReference type="GO" id="GO:0004315">
    <property type="term" value="F:3-oxoacyl-[acyl-carrier-protein] synthase activity"/>
    <property type="evidence" value="ECO:0007669"/>
    <property type="project" value="InterPro"/>
</dbReference>
<dbReference type="InterPro" id="IPR011053">
    <property type="entry name" value="Single_hybrid_motif"/>
</dbReference>
<dbReference type="InterPro" id="IPR009081">
    <property type="entry name" value="PP-bd_ACP"/>
</dbReference>
<evidence type="ECO:0000256" key="2">
    <source>
        <dbReference type="ARBA" id="ARBA00001957"/>
    </source>
</evidence>
<dbReference type="InterPro" id="IPR018201">
    <property type="entry name" value="Ketoacyl_synth_AS"/>
</dbReference>
<keyword evidence="13" id="KW-1185">Reference proteome</keyword>
<evidence type="ECO:0000256" key="4">
    <source>
        <dbReference type="ARBA" id="ARBA00022450"/>
    </source>
</evidence>
<name>A0A3A4KE58_9NOCA</name>
<dbReference type="SMART" id="SM00823">
    <property type="entry name" value="PKS_PP"/>
    <property type="match status" value="1"/>
</dbReference>
<keyword evidence="4" id="KW-0596">Phosphopantetheine</keyword>
<keyword evidence="8" id="KW-0511">Multifunctional enzyme</keyword>
<reference evidence="12 13" key="1">
    <citation type="submission" date="2018-09" db="EMBL/GenBank/DDBJ databases">
        <title>YIM PH21274 draft genome.</title>
        <authorList>
            <person name="Miao C."/>
        </authorList>
    </citation>
    <scope>NUCLEOTIDE SEQUENCE [LARGE SCALE GENOMIC DNA]</scope>
    <source>
        <strain evidence="12 13">YIM PH 21724</strain>
    </source>
</reference>
<dbReference type="PANTHER" id="PTHR43775:SF37">
    <property type="entry name" value="SI:DKEY-61P9.11"/>
    <property type="match status" value="1"/>
</dbReference>
<dbReference type="InterPro" id="IPR023213">
    <property type="entry name" value="CAT-like_dom_sf"/>
</dbReference>
<organism evidence="12 13">
    <name type="scientific">Nocardia panacis</name>
    <dbReference type="NCBI Taxonomy" id="2340916"/>
    <lineage>
        <taxon>Bacteria</taxon>
        <taxon>Bacillati</taxon>
        <taxon>Actinomycetota</taxon>
        <taxon>Actinomycetes</taxon>
        <taxon>Mycobacteriales</taxon>
        <taxon>Nocardiaceae</taxon>
        <taxon>Nocardia</taxon>
    </lineage>
</organism>
<dbReference type="Gene3D" id="1.10.1200.10">
    <property type="entry name" value="ACP-like"/>
    <property type="match status" value="1"/>
</dbReference>
<dbReference type="Pfam" id="PF02801">
    <property type="entry name" value="Ketoacyl-synt_C"/>
    <property type="match status" value="1"/>
</dbReference>
<comment type="similarity">
    <text evidence="3">Belongs to the 2-oxoacid dehydrogenase family.</text>
</comment>
<dbReference type="CDD" id="cd06849">
    <property type="entry name" value="lipoyl_domain"/>
    <property type="match status" value="1"/>
</dbReference>
<feature type="domain" description="Ketosynthase family 3 (KS3)" evidence="11">
    <location>
        <begin position="447"/>
        <end position="865"/>
    </location>
</feature>
<comment type="cofactor">
    <cofactor evidence="2">
        <name>pantetheine 4'-phosphate</name>
        <dbReference type="ChEBI" id="CHEBI:47942"/>
    </cofactor>
</comment>
<dbReference type="Pfam" id="PF00550">
    <property type="entry name" value="PP-binding"/>
    <property type="match status" value="1"/>
</dbReference>
<dbReference type="Pfam" id="PF00109">
    <property type="entry name" value="ketoacyl-synt"/>
    <property type="match status" value="1"/>
</dbReference>
<evidence type="ECO:0000259" key="9">
    <source>
        <dbReference type="PROSITE" id="PS50075"/>
    </source>
</evidence>
<dbReference type="SUPFAM" id="SSF51230">
    <property type="entry name" value="Single hybrid motif"/>
    <property type="match status" value="1"/>
</dbReference>
<dbReference type="InterPro" id="IPR020841">
    <property type="entry name" value="PKS_Beta-ketoAc_synthase_dom"/>
</dbReference>
<keyword evidence="5" id="KW-0597">Phosphoprotein</keyword>
<dbReference type="PROSITE" id="PS00606">
    <property type="entry name" value="KS3_1"/>
    <property type="match status" value="1"/>
</dbReference>
<keyword evidence="7" id="KW-0450">Lipoyl</keyword>
<evidence type="ECO:0000313" key="13">
    <source>
        <dbReference type="Proteomes" id="UP000266677"/>
    </source>
</evidence>
<sequence>MPEIRVPQLGEGLVEVRVVRLLKQVGDTVERDEPLYEVETDKAMMEIESPIAGRIDEWLVGVGDVAAVHQPVVRLVDTARPDVETVRIPPRTRVLARALGIDGDQLSRWAQQQHAALLPEHLEALVAGERTERKTAAPHPSHTEHIVSAAEEKLHRALAAAHASVVPASMAVQIAAATLDRAATALRAESTAFTTVFTAFAYLACRTTNDHPALRTRRLSAERRRVFDHLQAALAVSTADGELVTATLRDADQLDYPGFAAAYATAIENALTGHGHADDTVTLALSHVDSPSAQFAVPTVVSPAVATIFLGAPGPTGHRHIVLAFDHLVLNGHQAAAYLDDLVALIERTAVPATETRRRSDAAAPDDVTAVVADVLGTTPDPDAVLDQYGLTSAQAVRIAQRLNARYGSELPATAVWHHPTVRALAAALTPRPAPQTTVEPRPSRDDSPIALIGAACRLPGAAGIEQYWQLLSRGRAVFGDIPPDRLPEFTAPEGVTAVRAALLDDIAGFDASFFGISPRMAAGMDPQQRLLLELAWHAVESAAIAPETLAGGRTGVFIGAGASDYRERAARLGLAQAATAVGTLPAYLANRISQFFDVHGPSITVDTACSSALTALGLAVDALRSGSCASAIVGAAHTICNSFNATAYYRAGMLSPTGTGTAFDDSCDGFVRGEGAVVCVLKRLADALRDGDPVIATIRGVAVNHGGRAAGAAAPNPAAQTALIRAALADAGLSGSSLGYLEAHGTATPLGDPIEWESLTAALAGIATAAGPQHRLWVGSAKSYVGHLEGAAGLVGLLTAALVVQRGRIPALAGFDKPNHRLTVTAVPLTLAEHACDWTTDEPRFAGVNSFGLGGSNAHVIVESAPNRAPPPEKATGTLLFPLSARTEAALRTLAADLAERLSQPRAEYSPSRVAATLQLGRAAFGVRRLITTPDLGTLVTALRSLAAESGSPEPPSTLEDPVAAATADRWLRGESVRWTDLWPEGAIPQRIALSGYPFQHRRHWLTDAEAQEPRT</sequence>
<dbReference type="SMART" id="SM00825">
    <property type="entry name" value="PKS_KS"/>
    <property type="match status" value="1"/>
</dbReference>
<dbReference type="OrthoDB" id="9778690at2"/>
<dbReference type="Pfam" id="PF16197">
    <property type="entry name" value="KAsynt_C_assoc"/>
    <property type="match status" value="1"/>
</dbReference>
<dbReference type="Gene3D" id="2.40.50.100">
    <property type="match status" value="1"/>
</dbReference>
<dbReference type="Proteomes" id="UP000266677">
    <property type="component" value="Unassembled WGS sequence"/>
</dbReference>
<dbReference type="Gene3D" id="3.30.70.3290">
    <property type="match status" value="1"/>
</dbReference>
<dbReference type="EMBL" id="QZFU01000036">
    <property type="protein sequence ID" value="RJO70739.1"/>
    <property type="molecule type" value="Genomic_DNA"/>
</dbReference>
<proteinExistence type="inferred from homology"/>
<dbReference type="InterPro" id="IPR050091">
    <property type="entry name" value="PKS_NRPS_Biosynth_Enz"/>
</dbReference>
<evidence type="ECO:0000256" key="8">
    <source>
        <dbReference type="ARBA" id="ARBA00023268"/>
    </source>
</evidence>
<dbReference type="InterPro" id="IPR016039">
    <property type="entry name" value="Thiolase-like"/>
</dbReference>
<dbReference type="PROSITE" id="PS50075">
    <property type="entry name" value="CARRIER"/>
    <property type="match status" value="1"/>
</dbReference>
<dbReference type="AlphaFoldDB" id="A0A3A4KE58"/>
<dbReference type="Pfam" id="PF00198">
    <property type="entry name" value="2-oxoacid_dh"/>
    <property type="match status" value="1"/>
</dbReference>
<evidence type="ECO:0000256" key="6">
    <source>
        <dbReference type="ARBA" id="ARBA00022679"/>
    </source>
</evidence>
<dbReference type="GO" id="GO:0004312">
    <property type="term" value="F:fatty acid synthase activity"/>
    <property type="evidence" value="ECO:0007669"/>
    <property type="project" value="TreeGrafter"/>
</dbReference>
<dbReference type="InterPro" id="IPR032821">
    <property type="entry name" value="PKS_assoc"/>
</dbReference>
<evidence type="ECO:0000259" key="10">
    <source>
        <dbReference type="PROSITE" id="PS50968"/>
    </source>
</evidence>
<protein>
    <recommendedName>
        <fullName evidence="14">Carrier domain-containing protein</fullName>
    </recommendedName>
</protein>
<dbReference type="RefSeq" id="WP_120043796.1">
    <property type="nucleotide sequence ID" value="NZ_QZFU01000036.1"/>
</dbReference>
<feature type="domain" description="Lipoyl-binding" evidence="10">
    <location>
        <begin position="1"/>
        <end position="76"/>
    </location>
</feature>
<comment type="cofactor">
    <cofactor evidence="1">
        <name>(R)-lipoate</name>
        <dbReference type="ChEBI" id="CHEBI:83088"/>
    </cofactor>
</comment>
<evidence type="ECO:0000256" key="1">
    <source>
        <dbReference type="ARBA" id="ARBA00001938"/>
    </source>
</evidence>
<dbReference type="InterPro" id="IPR001078">
    <property type="entry name" value="2-oxoacid_DH_actylTfrase"/>
</dbReference>
<comment type="caution">
    <text evidence="12">The sequence shown here is derived from an EMBL/GenBank/DDBJ whole genome shotgun (WGS) entry which is preliminary data.</text>
</comment>